<keyword evidence="1" id="KW-0472">Membrane</keyword>
<dbReference type="InterPro" id="IPR029787">
    <property type="entry name" value="Nucleotide_cyclase"/>
</dbReference>
<protein>
    <submittedName>
        <fullName evidence="3">Cyclic di-GMP phosphodiesterase Gmr</fullName>
        <ecNumber evidence="3">3.1.4.52</ecNumber>
    </submittedName>
</protein>
<keyword evidence="3" id="KW-0378">Hydrolase</keyword>
<dbReference type="Gene3D" id="3.30.70.270">
    <property type="match status" value="1"/>
</dbReference>
<dbReference type="InterPro" id="IPR000160">
    <property type="entry name" value="GGDEF_dom"/>
</dbReference>
<dbReference type="AlphaFoldDB" id="A0A174YXZ9"/>
<accession>A0A174YXZ9</accession>
<evidence type="ECO:0000313" key="3">
    <source>
        <dbReference type="EMBL" id="CUQ75560.1"/>
    </source>
</evidence>
<feature type="transmembrane region" description="Helical" evidence="1">
    <location>
        <begin position="84"/>
        <end position="105"/>
    </location>
</feature>
<organism evidence="3 4">
    <name type="scientific">Lachnospira eligens</name>
    <dbReference type="NCBI Taxonomy" id="39485"/>
    <lineage>
        <taxon>Bacteria</taxon>
        <taxon>Bacillati</taxon>
        <taxon>Bacillota</taxon>
        <taxon>Clostridia</taxon>
        <taxon>Lachnospirales</taxon>
        <taxon>Lachnospiraceae</taxon>
        <taxon>Lachnospira</taxon>
    </lineage>
</organism>
<keyword evidence="1" id="KW-1133">Transmembrane helix</keyword>
<dbReference type="EMBL" id="CZBU01000001">
    <property type="protein sequence ID" value="CUQ75560.1"/>
    <property type="molecule type" value="Genomic_DNA"/>
</dbReference>
<dbReference type="SUPFAM" id="SSF55073">
    <property type="entry name" value="Nucleotide cyclase"/>
    <property type="match status" value="1"/>
</dbReference>
<keyword evidence="1" id="KW-0812">Transmembrane</keyword>
<sequence>MDNFNARYEKELAYQEITSNKYTLYGILLFIGVELLIWILNIIGFFELDNQIMSAVIGSSIVLFIPIILIMVKGDLSKPAYKYIAMTQICIITGTIITFLSYHAILLYVLPLLFAGHYRKRSVLWYTYVLSVLMLFVSSILNYYYGIMDTNLLIAGTHQRKWYLDLIANGGSFTYNAHPVFIILIFACIPRSMILLVFTFMIQYIVTASLHDAARIAQLTYLKETDSLTRLFNKNKYNEMVSMYYPNVDNITVIFWDLNNLKIINDTYGHEYGDKALSALASVLYAHSDEQCRRVYRFGGDEFVMIIDNPHDGEADRIISAIKDELVKCSYDISIEISSAVGVAFGNGSDIIEIVKNADSAMYADKQLYHHR</sequence>
<evidence type="ECO:0000259" key="2">
    <source>
        <dbReference type="PROSITE" id="PS50887"/>
    </source>
</evidence>
<dbReference type="CDD" id="cd01949">
    <property type="entry name" value="GGDEF"/>
    <property type="match status" value="1"/>
</dbReference>
<evidence type="ECO:0000313" key="4">
    <source>
        <dbReference type="Proteomes" id="UP000095621"/>
    </source>
</evidence>
<dbReference type="PANTHER" id="PTHR45138">
    <property type="entry name" value="REGULATORY COMPONENTS OF SENSORY TRANSDUCTION SYSTEM"/>
    <property type="match status" value="1"/>
</dbReference>
<dbReference type="GO" id="GO:0071111">
    <property type="term" value="F:cyclic-guanylate-specific phosphodiesterase activity"/>
    <property type="evidence" value="ECO:0007669"/>
    <property type="project" value="UniProtKB-EC"/>
</dbReference>
<proteinExistence type="predicted"/>
<dbReference type="EC" id="3.1.4.52" evidence="3"/>
<feature type="transmembrane region" description="Helical" evidence="1">
    <location>
        <begin position="52"/>
        <end position="72"/>
    </location>
</feature>
<dbReference type="RefSeq" id="WP_055214528.1">
    <property type="nucleotide sequence ID" value="NZ_CZBU01000001.1"/>
</dbReference>
<feature type="domain" description="GGDEF" evidence="2">
    <location>
        <begin position="249"/>
        <end position="372"/>
    </location>
</feature>
<reference evidence="3 4" key="1">
    <citation type="submission" date="2015-09" db="EMBL/GenBank/DDBJ databases">
        <authorList>
            <consortium name="Pathogen Informatics"/>
        </authorList>
    </citation>
    <scope>NUCLEOTIDE SEQUENCE [LARGE SCALE GENOMIC DNA]</scope>
    <source>
        <strain evidence="3 4">2789STDY5834875</strain>
    </source>
</reference>
<dbReference type="Proteomes" id="UP000095621">
    <property type="component" value="Unassembled WGS sequence"/>
</dbReference>
<gene>
    <name evidence="3" type="primary">gmr_4</name>
    <name evidence="3" type="ORF">ERS852490_00582</name>
</gene>
<dbReference type="GO" id="GO:0052621">
    <property type="term" value="F:diguanylate cyclase activity"/>
    <property type="evidence" value="ECO:0007669"/>
    <property type="project" value="TreeGrafter"/>
</dbReference>
<dbReference type="PROSITE" id="PS50887">
    <property type="entry name" value="GGDEF"/>
    <property type="match status" value="1"/>
</dbReference>
<dbReference type="SMART" id="SM00267">
    <property type="entry name" value="GGDEF"/>
    <property type="match status" value="1"/>
</dbReference>
<dbReference type="Pfam" id="PF00990">
    <property type="entry name" value="GGDEF"/>
    <property type="match status" value="1"/>
</dbReference>
<feature type="transmembrane region" description="Helical" evidence="1">
    <location>
        <begin position="125"/>
        <end position="145"/>
    </location>
</feature>
<dbReference type="NCBIfam" id="TIGR00254">
    <property type="entry name" value="GGDEF"/>
    <property type="match status" value="1"/>
</dbReference>
<dbReference type="InterPro" id="IPR043128">
    <property type="entry name" value="Rev_trsase/Diguanyl_cyclase"/>
</dbReference>
<dbReference type="InterPro" id="IPR050469">
    <property type="entry name" value="Diguanylate_Cyclase"/>
</dbReference>
<evidence type="ECO:0000256" key="1">
    <source>
        <dbReference type="SAM" id="Phobius"/>
    </source>
</evidence>
<name>A0A174YXZ9_9FIRM</name>
<dbReference type="PANTHER" id="PTHR45138:SF9">
    <property type="entry name" value="DIGUANYLATE CYCLASE DGCM-RELATED"/>
    <property type="match status" value="1"/>
</dbReference>
<feature type="transmembrane region" description="Helical" evidence="1">
    <location>
        <begin position="22"/>
        <end position="46"/>
    </location>
</feature>